<dbReference type="PANTHER" id="PTHR12100">
    <property type="entry name" value="SEC10"/>
    <property type="match status" value="1"/>
</dbReference>
<keyword evidence="4" id="KW-1185">Reference proteome</keyword>
<evidence type="ECO:0000256" key="1">
    <source>
        <dbReference type="SAM" id="Coils"/>
    </source>
</evidence>
<accession>A0ABQ0D7C6</accession>
<dbReference type="InterPro" id="IPR048627">
    <property type="entry name" value="Sec10_HB"/>
</dbReference>
<reference evidence="3 4" key="1">
    <citation type="journal article" date="2019" name="PLoS Negl. Trop. Dis.">
        <title>Whole genome sequencing of Entamoeba nuttalli reveals mammalian host-related molecular signatures and a novel octapeptide-repeat surface protein.</title>
        <authorList>
            <person name="Tanaka M."/>
            <person name="Makiuchi T."/>
            <person name="Komiyama T."/>
            <person name="Shiina T."/>
            <person name="Osaki K."/>
            <person name="Tachibana H."/>
        </authorList>
    </citation>
    <scope>NUCLEOTIDE SEQUENCE [LARGE SCALE GENOMIC DNA]</scope>
    <source>
        <strain evidence="3 4">P19-061405</strain>
    </source>
</reference>
<evidence type="ECO:0000313" key="4">
    <source>
        <dbReference type="Proteomes" id="UP001628156"/>
    </source>
</evidence>
<dbReference type="Pfam" id="PF07393">
    <property type="entry name" value="Sec10_HB"/>
    <property type="match status" value="2"/>
</dbReference>
<gene>
    <name evidence="3" type="ORF">ENUP19_0003G0046</name>
</gene>
<dbReference type="PANTHER" id="PTHR12100:SF0">
    <property type="entry name" value="EXOCYST COMPLEX COMPONENT 5"/>
    <property type="match status" value="1"/>
</dbReference>
<keyword evidence="1" id="KW-0175">Coiled coil</keyword>
<organism evidence="3 4">
    <name type="scientific">Entamoeba nuttalli</name>
    <dbReference type="NCBI Taxonomy" id="412467"/>
    <lineage>
        <taxon>Eukaryota</taxon>
        <taxon>Amoebozoa</taxon>
        <taxon>Evosea</taxon>
        <taxon>Archamoebae</taxon>
        <taxon>Mastigamoebida</taxon>
        <taxon>Entamoebidae</taxon>
        <taxon>Entamoeba</taxon>
    </lineage>
</organism>
<feature type="domain" description="Exocyst complex component Sec10-like alpha-helical bundle" evidence="2">
    <location>
        <begin position="421"/>
        <end position="734"/>
    </location>
</feature>
<protein>
    <recommendedName>
        <fullName evidence="2">Exocyst complex component Sec10-like alpha-helical bundle domain-containing protein</fullName>
    </recommendedName>
</protein>
<dbReference type="Proteomes" id="UP001628156">
    <property type="component" value="Unassembled WGS sequence"/>
</dbReference>
<dbReference type="InterPro" id="IPR009976">
    <property type="entry name" value="Sec10-like"/>
</dbReference>
<comment type="caution">
    <text evidence="3">The sequence shown here is derived from an EMBL/GenBank/DDBJ whole genome shotgun (WGS) entry which is preliminary data.</text>
</comment>
<feature type="domain" description="Exocyst complex component Sec10-like alpha-helical bundle" evidence="2">
    <location>
        <begin position="180"/>
        <end position="419"/>
    </location>
</feature>
<dbReference type="EMBL" id="BAAFRS010000003">
    <property type="protein sequence ID" value="GAB1218758.1"/>
    <property type="molecule type" value="Genomic_DNA"/>
</dbReference>
<sequence>MTTSEKAVDLSEIERKLQDINIFSGRMFDPFNYIDGLLSEQCDISLEQGIEAFSMEPLFSILSIAEKKLQSQFSLYVSSVNSLQEECVEEEESYLGVIKTAKDRMKKAIEEFEGTENELNQLSEEVMQSGERLLDLREEVTKDKEVLEMLRMFDKMSKDEDFNVKKYDVEYPDTEFVIRIQKLKQLCRELTNENVIWGIQHVGEYYNHLNEELTKKFNKGFDEKNYLEMKDNAELLYYLNRGNNSINYYIENNEFLLNENEVNADEKLASEKEEISNKELLLHNQRLEMFYKKMINQSQKEKREIDKIFIQKEIVNEKFIQEMFEFRIQNFLDIYLHESSQSTMEYLFKLYDAVDQTITLLSKSIVGSKIVSTKFMNEMIEDCFKQDIDEYYQINEKDYINELFNTNKSNYMKLKKELKVDSPSKTKVDELNKLIDISTIQFILQQFSFAISRSKVLCPTQDLVSFIYSLFDSLMNWVDSVLNDSIKKMIYLTQKYSTDPLKSVNFFNGYLEVIKQNCDAINLIKNILEKEILPNFKFLYQKYNECITKFSTKYKEMEQNITESLENSNDWITKVIEKKLKYKAEFVFKDENDMTWTHSPACTLVCKEFCEYLKEYLNSIDKYITGKNHKNFMISFGRNLYNTLIETFMKLKITPFSGGFIFMYDIRYLTDLIRSSSFPLSIKSMFENLTMLFKIYCIDKTNVISITNTIIEDGGFEFIDPNEMLKCRTDYSKEMVVDYAQEVKN</sequence>
<name>A0ABQ0D7C6_9EUKA</name>
<evidence type="ECO:0000313" key="3">
    <source>
        <dbReference type="EMBL" id="GAB1218758.1"/>
    </source>
</evidence>
<evidence type="ECO:0000259" key="2">
    <source>
        <dbReference type="Pfam" id="PF07393"/>
    </source>
</evidence>
<feature type="coiled-coil region" evidence="1">
    <location>
        <begin position="98"/>
        <end position="139"/>
    </location>
</feature>
<proteinExistence type="predicted"/>